<dbReference type="CDD" id="cd00371">
    <property type="entry name" value="HMA"/>
    <property type="match status" value="1"/>
</dbReference>
<keyword evidence="4" id="KW-1185">Reference proteome</keyword>
<dbReference type="InterPro" id="IPR036163">
    <property type="entry name" value="HMA_dom_sf"/>
</dbReference>
<dbReference type="Gene3D" id="3.30.70.100">
    <property type="match status" value="1"/>
</dbReference>
<feature type="signal peptide" evidence="1">
    <location>
        <begin position="1"/>
        <end position="20"/>
    </location>
</feature>
<dbReference type="OrthoDB" id="5513217at2"/>
<name>A6EUM4_9GAMM</name>
<proteinExistence type="predicted"/>
<organism evidence="3 4">
    <name type="scientific">Marinobacter algicola DG893</name>
    <dbReference type="NCBI Taxonomy" id="443152"/>
    <lineage>
        <taxon>Bacteria</taxon>
        <taxon>Pseudomonadati</taxon>
        <taxon>Pseudomonadota</taxon>
        <taxon>Gammaproteobacteria</taxon>
        <taxon>Pseudomonadales</taxon>
        <taxon>Marinobacteraceae</taxon>
        <taxon>Marinobacter</taxon>
    </lineage>
</organism>
<dbReference type="EMBL" id="ABCP01000001">
    <property type="protein sequence ID" value="EDM49523.1"/>
    <property type="molecule type" value="Genomic_DNA"/>
</dbReference>
<dbReference type="RefSeq" id="WP_007151725.1">
    <property type="nucleotide sequence ID" value="NZ_ABCP01000001.1"/>
</dbReference>
<gene>
    <name evidence="3" type="ORF">MDG893_09996</name>
</gene>
<feature type="domain" description="HMA" evidence="2">
    <location>
        <begin position="23"/>
        <end position="90"/>
    </location>
</feature>
<dbReference type="eggNOG" id="COG2608">
    <property type="taxonomic scope" value="Bacteria"/>
</dbReference>
<dbReference type="PROSITE" id="PS50846">
    <property type="entry name" value="HMA_2"/>
    <property type="match status" value="1"/>
</dbReference>
<comment type="caution">
    <text evidence="3">The sequence shown here is derived from an EMBL/GenBank/DDBJ whole genome shotgun (WGS) entry which is preliminary data.</text>
</comment>
<reference evidence="3 4" key="1">
    <citation type="submission" date="2007-06" db="EMBL/GenBank/DDBJ databases">
        <authorList>
            <person name="Green D."/>
            <person name="Ferriera S."/>
            <person name="Johnson J."/>
            <person name="Kravitz S."/>
            <person name="Beeson K."/>
            <person name="Sutton G."/>
            <person name="Rogers Y.-H."/>
            <person name="Friedman R."/>
            <person name="Frazier M."/>
            <person name="Venter J.C."/>
        </authorList>
    </citation>
    <scope>NUCLEOTIDE SEQUENCE [LARGE SCALE GENOMIC DNA]</scope>
    <source>
        <strain evidence="3 4">DG893</strain>
    </source>
</reference>
<feature type="chain" id="PRO_5002696088" description="HMA domain-containing protein" evidence="1">
    <location>
        <begin position="21"/>
        <end position="105"/>
    </location>
</feature>
<protein>
    <recommendedName>
        <fullName evidence="2">HMA domain-containing protein</fullName>
    </recommendedName>
</protein>
<dbReference type="InterPro" id="IPR006121">
    <property type="entry name" value="HMA_dom"/>
</dbReference>
<keyword evidence="1" id="KW-0732">Signal</keyword>
<dbReference type="SUPFAM" id="SSF55008">
    <property type="entry name" value="HMA, heavy metal-associated domain"/>
    <property type="match status" value="1"/>
</dbReference>
<dbReference type="AlphaFoldDB" id="A6EUM4"/>
<evidence type="ECO:0000256" key="1">
    <source>
        <dbReference type="SAM" id="SignalP"/>
    </source>
</evidence>
<dbReference type="Proteomes" id="UP000005856">
    <property type="component" value="Unassembled WGS sequence"/>
</dbReference>
<dbReference type="STRING" id="443152.MDG893_09996"/>
<accession>A6EUM4</accession>
<sequence length="105" mass="11241">MFTKMSLLLAALVFSVSALAAENHYRLGVNGLACPFCAYGIEKRLNKIDGVTEVRVDIGDSVVQVTLKEGNTLTEEQARRAVDEAGFTLRSYAEVDGETGGGNAE</sequence>
<dbReference type="Pfam" id="PF00403">
    <property type="entry name" value="HMA"/>
    <property type="match status" value="1"/>
</dbReference>
<dbReference type="GO" id="GO:0046872">
    <property type="term" value="F:metal ion binding"/>
    <property type="evidence" value="ECO:0007669"/>
    <property type="project" value="InterPro"/>
</dbReference>
<evidence type="ECO:0000259" key="2">
    <source>
        <dbReference type="PROSITE" id="PS50846"/>
    </source>
</evidence>
<evidence type="ECO:0000313" key="4">
    <source>
        <dbReference type="Proteomes" id="UP000005856"/>
    </source>
</evidence>
<evidence type="ECO:0000313" key="3">
    <source>
        <dbReference type="EMBL" id="EDM49523.1"/>
    </source>
</evidence>